<dbReference type="InterPro" id="IPR035965">
    <property type="entry name" value="PAS-like_dom_sf"/>
</dbReference>
<dbReference type="SMART" id="SM00388">
    <property type="entry name" value="HisKA"/>
    <property type="match status" value="1"/>
</dbReference>
<dbReference type="GO" id="GO:0000155">
    <property type="term" value="F:phosphorelay sensor kinase activity"/>
    <property type="evidence" value="ECO:0007669"/>
    <property type="project" value="InterPro"/>
</dbReference>
<dbReference type="InterPro" id="IPR000014">
    <property type="entry name" value="PAS"/>
</dbReference>
<feature type="domain" description="PAC" evidence="9">
    <location>
        <begin position="457"/>
        <end position="509"/>
    </location>
</feature>
<dbReference type="EC" id="2.7.13.3" evidence="2"/>
<dbReference type="InterPro" id="IPR001610">
    <property type="entry name" value="PAC"/>
</dbReference>
<evidence type="ECO:0000256" key="5">
    <source>
        <dbReference type="SAM" id="Phobius"/>
    </source>
</evidence>
<dbReference type="SMART" id="SM00086">
    <property type="entry name" value="PAC"/>
    <property type="match status" value="3"/>
</dbReference>
<dbReference type="Pfam" id="PF02518">
    <property type="entry name" value="HATPase_c"/>
    <property type="match status" value="1"/>
</dbReference>
<dbReference type="NCBIfam" id="TIGR00229">
    <property type="entry name" value="sensory_box"/>
    <property type="match status" value="3"/>
</dbReference>
<dbReference type="SUPFAM" id="SSF55874">
    <property type="entry name" value="ATPase domain of HSP90 chaperone/DNA topoisomerase II/histidine kinase"/>
    <property type="match status" value="1"/>
</dbReference>
<feature type="domain" description="PAC" evidence="9">
    <location>
        <begin position="330"/>
        <end position="384"/>
    </location>
</feature>
<name>A0A5J5GJX6_9RHOB</name>
<feature type="domain" description="PAC" evidence="9">
    <location>
        <begin position="205"/>
        <end position="255"/>
    </location>
</feature>
<keyword evidence="5" id="KW-0472">Membrane</keyword>
<dbReference type="PANTHER" id="PTHR43065:SF49">
    <property type="entry name" value="HISTIDINE KINASE"/>
    <property type="match status" value="1"/>
</dbReference>
<dbReference type="Proteomes" id="UP000326554">
    <property type="component" value="Unassembled WGS sequence"/>
</dbReference>
<dbReference type="InterPro" id="IPR011006">
    <property type="entry name" value="CheY-like_superfamily"/>
</dbReference>
<evidence type="ECO:0000259" key="7">
    <source>
        <dbReference type="PROSITE" id="PS50110"/>
    </source>
</evidence>
<evidence type="ECO:0000313" key="10">
    <source>
        <dbReference type="EMBL" id="KAA9007822.1"/>
    </source>
</evidence>
<dbReference type="Gene3D" id="3.40.50.2300">
    <property type="match status" value="1"/>
</dbReference>
<keyword evidence="5" id="KW-1133">Transmembrane helix</keyword>
<dbReference type="InterPro" id="IPR000700">
    <property type="entry name" value="PAS-assoc_C"/>
</dbReference>
<dbReference type="Pfam" id="PF13426">
    <property type="entry name" value="PAS_9"/>
    <property type="match status" value="1"/>
</dbReference>
<dbReference type="Pfam" id="PF00512">
    <property type="entry name" value="HisKA"/>
    <property type="match status" value="1"/>
</dbReference>
<dbReference type="InterPro" id="IPR036890">
    <property type="entry name" value="HATPase_C_sf"/>
</dbReference>
<evidence type="ECO:0000256" key="3">
    <source>
        <dbReference type="ARBA" id="ARBA00022553"/>
    </source>
</evidence>
<dbReference type="SMART" id="SM00448">
    <property type="entry name" value="REC"/>
    <property type="match status" value="1"/>
</dbReference>
<feature type="transmembrane region" description="Helical" evidence="5">
    <location>
        <begin position="58"/>
        <end position="76"/>
    </location>
</feature>
<evidence type="ECO:0000259" key="8">
    <source>
        <dbReference type="PROSITE" id="PS50112"/>
    </source>
</evidence>
<dbReference type="InterPro" id="IPR001789">
    <property type="entry name" value="Sig_transdc_resp-reg_receiver"/>
</dbReference>
<dbReference type="SMART" id="SM00387">
    <property type="entry name" value="HATPase_c"/>
    <property type="match status" value="1"/>
</dbReference>
<feature type="domain" description="PAS" evidence="8">
    <location>
        <begin position="147"/>
        <end position="202"/>
    </location>
</feature>
<dbReference type="SMART" id="SM00091">
    <property type="entry name" value="PAS"/>
    <property type="match status" value="3"/>
</dbReference>
<protein>
    <recommendedName>
        <fullName evidence="2">histidine kinase</fullName>
        <ecNumber evidence="2">2.7.13.3</ecNumber>
    </recommendedName>
</protein>
<dbReference type="SUPFAM" id="SSF55785">
    <property type="entry name" value="PYP-like sensor domain (PAS domain)"/>
    <property type="match status" value="3"/>
</dbReference>
<sequence length="882" mass="97338">MSKRTDEYRRMDRAWAIVAAAIWAAVFATDFFTPLGFAHGSLYVFAVLAASLANDTRVLWGIGGASAAATLFGIFVSPPGFAIPWVLLNRAFSLGLIGLACVALYSVQRLRHEAEVGEEEALERETDLARATSSLYFAQSLAGVGTFKVSDMGREAEWSPGVYEIFGFEPDETLTPEKIFGAIHPDDAPRFFEKRDRTWERGERIEDIHRIVRRDGSVRTIRLAGQPTVEDGETVFIGLVQDITDERSLEERLHLLDTAVSMMGEMILITDAGSIDAPDGPKILYVNDAFTRITGYSREEAIGNTPRMVQGEGTQREELDRIRRGLEAGEPVSAELINYTKGGEPYWVEVSISPVFSEAGQLTHFAAVQRDITAVKRSEDDRRLLEERHEIVMRASNDIMWDWDLETGALWCSTNAEEIFGTQPRFTEEWLELIHPDDRPRIDQGVKDVLLGESENVEDQFRIRRADGSYMDVSDRGFAVQQPDGEVRRMVGVTKDITEWHVLNERLRQKEKLEAIGELSGGVAHDFNNLLTVILGNADLLADLPDLPGEARRFVETIVSSAERAETLTTSMLAFARSQPLSPRAIDIPTLVEGMRPLLESALPDSMQLEIEVEEGVPSVLADRNQLEVALLNLVLNARDASGQGDRIILRATETLMDDPSLEEELPGARTCVTFEVEDFGSGMPDEVAQRAFEPFFTTKQGAAGTGLGLSTVYGFARQSLGTVKIKTEQGRGTCVTLYLPPAGEVATNQAPGKHSAPSDGGRKLLLVEDEDEVRAIASTYLRNLNYVVREAGSAEEALKLLQGEEFELLFTDVILPGMNGIELAEHALEERPGLKVLYTSGYVGDAALPLDPVNLKGAFLQKPYRKNELAVAIHELLDPAG</sequence>
<feature type="modified residue" description="4-aspartylphosphate" evidence="4">
    <location>
        <position position="813"/>
    </location>
</feature>
<reference evidence="10 11" key="1">
    <citation type="submission" date="2019-09" db="EMBL/GenBank/DDBJ databases">
        <authorList>
            <person name="Park J.-S."/>
            <person name="Choi H.-J."/>
        </authorList>
    </citation>
    <scope>NUCLEOTIDE SEQUENCE [LARGE SCALE GENOMIC DNA]</scope>
    <source>
        <strain evidence="10 11">176SS1-4</strain>
    </source>
</reference>
<dbReference type="InterPro" id="IPR004358">
    <property type="entry name" value="Sig_transdc_His_kin-like_C"/>
</dbReference>
<dbReference type="SUPFAM" id="SSF47384">
    <property type="entry name" value="Homodimeric domain of signal transducing histidine kinase"/>
    <property type="match status" value="1"/>
</dbReference>
<dbReference type="PROSITE" id="PS50109">
    <property type="entry name" value="HIS_KIN"/>
    <property type="match status" value="1"/>
</dbReference>
<dbReference type="PRINTS" id="PR00344">
    <property type="entry name" value="BCTRLSENSOR"/>
</dbReference>
<proteinExistence type="predicted"/>
<dbReference type="Pfam" id="PF00072">
    <property type="entry name" value="Response_reg"/>
    <property type="match status" value="1"/>
</dbReference>
<dbReference type="Gene3D" id="3.30.565.10">
    <property type="entry name" value="Histidine kinase-like ATPase, C-terminal domain"/>
    <property type="match status" value="1"/>
</dbReference>
<dbReference type="Gene3D" id="3.30.450.20">
    <property type="entry name" value="PAS domain"/>
    <property type="match status" value="3"/>
</dbReference>
<dbReference type="CDD" id="cd00130">
    <property type="entry name" value="PAS"/>
    <property type="match status" value="3"/>
</dbReference>
<dbReference type="PANTHER" id="PTHR43065">
    <property type="entry name" value="SENSOR HISTIDINE KINASE"/>
    <property type="match status" value="1"/>
</dbReference>
<evidence type="ECO:0000259" key="9">
    <source>
        <dbReference type="PROSITE" id="PS50113"/>
    </source>
</evidence>
<dbReference type="PROSITE" id="PS50112">
    <property type="entry name" value="PAS"/>
    <property type="match status" value="2"/>
</dbReference>
<evidence type="ECO:0000256" key="1">
    <source>
        <dbReference type="ARBA" id="ARBA00000085"/>
    </source>
</evidence>
<dbReference type="InterPro" id="IPR013655">
    <property type="entry name" value="PAS_fold_3"/>
</dbReference>
<keyword evidence="3 4" id="KW-0597">Phosphoprotein</keyword>
<gene>
    <name evidence="10" type="ORF">F3S47_09860</name>
</gene>
<organism evidence="10 11">
    <name type="scientific">Histidinibacterium aquaticum</name>
    <dbReference type="NCBI Taxonomy" id="2613962"/>
    <lineage>
        <taxon>Bacteria</taxon>
        <taxon>Pseudomonadati</taxon>
        <taxon>Pseudomonadota</taxon>
        <taxon>Alphaproteobacteria</taxon>
        <taxon>Rhodobacterales</taxon>
        <taxon>Paracoccaceae</taxon>
        <taxon>Histidinibacterium</taxon>
    </lineage>
</organism>
<evidence type="ECO:0000259" key="6">
    <source>
        <dbReference type="PROSITE" id="PS50109"/>
    </source>
</evidence>
<dbReference type="Pfam" id="PF08447">
    <property type="entry name" value="PAS_3"/>
    <property type="match status" value="2"/>
</dbReference>
<dbReference type="AlphaFoldDB" id="A0A5J5GJX6"/>
<dbReference type="PROSITE" id="PS50113">
    <property type="entry name" value="PAC"/>
    <property type="match status" value="3"/>
</dbReference>
<evidence type="ECO:0000256" key="4">
    <source>
        <dbReference type="PROSITE-ProRule" id="PRU00169"/>
    </source>
</evidence>
<feature type="domain" description="Response regulatory" evidence="7">
    <location>
        <begin position="764"/>
        <end position="878"/>
    </location>
</feature>
<feature type="transmembrane region" description="Helical" evidence="5">
    <location>
        <begin position="82"/>
        <end position="105"/>
    </location>
</feature>
<comment type="caution">
    <text evidence="10">The sequence shown here is derived from an EMBL/GenBank/DDBJ whole genome shotgun (WGS) entry which is preliminary data.</text>
</comment>
<dbReference type="CDD" id="cd00082">
    <property type="entry name" value="HisKA"/>
    <property type="match status" value="1"/>
</dbReference>
<dbReference type="InterPro" id="IPR003594">
    <property type="entry name" value="HATPase_dom"/>
</dbReference>
<feature type="domain" description="PAS" evidence="8">
    <location>
        <begin position="279"/>
        <end position="305"/>
    </location>
</feature>
<accession>A0A5J5GJX6</accession>
<evidence type="ECO:0000256" key="2">
    <source>
        <dbReference type="ARBA" id="ARBA00012438"/>
    </source>
</evidence>
<keyword evidence="5" id="KW-0812">Transmembrane</keyword>
<comment type="catalytic activity">
    <reaction evidence="1">
        <text>ATP + protein L-histidine = ADP + protein N-phospho-L-histidine.</text>
        <dbReference type="EC" id="2.7.13.3"/>
    </reaction>
</comment>
<dbReference type="InterPro" id="IPR005467">
    <property type="entry name" value="His_kinase_dom"/>
</dbReference>
<dbReference type="EMBL" id="VYQE01000003">
    <property type="protein sequence ID" value="KAA9007822.1"/>
    <property type="molecule type" value="Genomic_DNA"/>
</dbReference>
<dbReference type="RefSeq" id="WP_150445104.1">
    <property type="nucleotide sequence ID" value="NZ_VYQE01000003.1"/>
</dbReference>
<evidence type="ECO:0000313" key="11">
    <source>
        <dbReference type="Proteomes" id="UP000326554"/>
    </source>
</evidence>
<dbReference type="Gene3D" id="2.10.70.100">
    <property type="match status" value="2"/>
</dbReference>
<dbReference type="SUPFAM" id="SSF52172">
    <property type="entry name" value="CheY-like"/>
    <property type="match status" value="1"/>
</dbReference>
<dbReference type="PROSITE" id="PS50110">
    <property type="entry name" value="RESPONSE_REGULATORY"/>
    <property type="match status" value="1"/>
</dbReference>
<keyword evidence="11" id="KW-1185">Reference proteome</keyword>
<dbReference type="InterPro" id="IPR003661">
    <property type="entry name" value="HisK_dim/P_dom"/>
</dbReference>
<dbReference type="Gene3D" id="1.10.287.130">
    <property type="match status" value="1"/>
</dbReference>
<dbReference type="InterPro" id="IPR036097">
    <property type="entry name" value="HisK_dim/P_sf"/>
</dbReference>
<feature type="domain" description="Histidine kinase" evidence="6">
    <location>
        <begin position="522"/>
        <end position="744"/>
    </location>
</feature>